<evidence type="ECO:0000256" key="11">
    <source>
        <dbReference type="ARBA" id="ARBA00042436"/>
    </source>
</evidence>
<evidence type="ECO:0000256" key="1">
    <source>
        <dbReference type="ARBA" id="ARBA00001946"/>
    </source>
</evidence>
<evidence type="ECO:0000256" key="7">
    <source>
        <dbReference type="ARBA" id="ARBA00022737"/>
    </source>
</evidence>
<dbReference type="OMA" id="WAIRTFN"/>
<dbReference type="SUPFAM" id="SSF48439">
    <property type="entry name" value="Protein prenylyltransferase"/>
    <property type="match status" value="1"/>
</dbReference>
<dbReference type="PANTHER" id="PTHR11129:SF1">
    <property type="entry name" value="PROTEIN FARNESYLTRANSFERASE_GERANYLGERANYLTRANSFERASE TYPE-1 SUBUNIT ALPHA"/>
    <property type="match status" value="1"/>
</dbReference>
<evidence type="ECO:0000256" key="2">
    <source>
        <dbReference type="ARBA" id="ARBA00006734"/>
    </source>
</evidence>
<dbReference type="EMBL" id="CP017554">
    <property type="protein sequence ID" value="AOW01779.1"/>
    <property type="molecule type" value="Genomic_DNA"/>
</dbReference>
<dbReference type="Proteomes" id="UP000256601">
    <property type="component" value="Unassembled WGS sequence"/>
</dbReference>
<dbReference type="GO" id="GO:0005953">
    <property type="term" value="C:CAAX-protein geranylgeranyltransferase complex"/>
    <property type="evidence" value="ECO:0007669"/>
    <property type="project" value="TreeGrafter"/>
</dbReference>
<keyword evidence="5" id="KW-0637">Prenyltransferase</keyword>
<organism evidence="14 16">
    <name type="scientific">Yarrowia lipolytica</name>
    <name type="common">Candida lipolytica</name>
    <dbReference type="NCBI Taxonomy" id="4952"/>
    <lineage>
        <taxon>Eukaryota</taxon>
        <taxon>Fungi</taxon>
        <taxon>Dikarya</taxon>
        <taxon>Ascomycota</taxon>
        <taxon>Saccharomycotina</taxon>
        <taxon>Dipodascomycetes</taxon>
        <taxon>Dipodascales</taxon>
        <taxon>Dipodascales incertae sedis</taxon>
        <taxon>Yarrowia</taxon>
    </lineage>
</organism>
<dbReference type="EC" id="2.5.1.58" evidence="4"/>
<evidence type="ECO:0000256" key="9">
    <source>
        <dbReference type="ARBA" id="ARBA00040965"/>
    </source>
</evidence>
<dbReference type="EMBL" id="KZ858953">
    <property type="protein sequence ID" value="RDW28389.1"/>
    <property type="molecule type" value="Genomic_DNA"/>
</dbReference>
<dbReference type="Pfam" id="PF01239">
    <property type="entry name" value="PPTA"/>
    <property type="match status" value="4"/>
</dbReference>
<name>A0A1D8N847_YARLL</name>
<evidence type="ECO:0000256" key="8">
    <source>
        <dbReference type="ARBA" id="ARBA00022842"/>
    </source>
</evidence>
<dbReference type="RefSeq" id="XP_500960.1">
    <property type="nucleotide sequence ID" value="XM_500960.1"/>
</dbReference>
<evidence type="ECO:0000313" key="17">
    <source>
        <dbReference type="Proteomes" id="UP000256601"/>
    </source>
</evidence>
<evidence type="ECO:0000256" key="13">
    <source>
        <dbReference type="ARBA" id="ARBA00043219"/>
    </source>
</evidence>
<dbReference type="KEGG" id="yli:2906630"/>
<dbReference type="PANTHER" id="PTHR11129">
    <property type="entry name" value="PROTEIN FARNESYLTRANSFERASE ALPHA SUBUNIT/RAB GERANYLGERANYL TRANSFERASE ALPHA SUBUNIT"/>
    <property type="match status" value="1"/>
</dbReference>
<dbReference type="GO" id="GO:0004660">
    <property type="term" value="F:protein farnesyltransferase activity"/>
    <property type="evidence" value="ECO:0007669"/>
    <property type="project" value="UniProtKB-EC"/>
</dbReference>
<dbReference type="eggNOG" id="KOG0530">
    <property type="taxonomic scope" value="Eukaryota"/>
</dbReference>
<dbReference type="OrthoDB" id="272289at2759"/>
<dbReference type="GO" id="GO:0005965">
    <property type="term" value="C:protein farnesyltransferase complex"/>
    <property type="evidence" value="ECO:0007669"/>
    <property type="project" value="TreeGrafter"/>
</dbReference>
<dbReference type="EC" id="2.5.1.59" evidence="3"/>
<evidence type="ECO:0000313" key="14">
    <source>
        <dbReference type="EMBL" id="AOW01779.1"/>
    </source>
</evidence>
<keyword evidence="7" id="KW-0677">Repeat</keyword>
<dbReference type="AlphaFoldDB" id="A0A1D8N847"/>
<protein>
    <recommendedName>
        <fullName evidence="9">Protein farnesyltransferase/geranylgeranyltransferase type-1 subunit alpha</fullName>
        <ecNumber evidence="4">2.5.1.58</ecNumber>
        <ecNumber evidence="3">2.5.1.59</ecNumber>
    </recommendedName>
    <alternativeName>
        <fullName evidence="12">CAAX farnesyltransferase subunit alpha</fullName>
    </alternativeName>
    <alternativeName>
        <fullName evidence="11">FTase-alpha</fullName>
    </alternativeName>
    <alternativeName>
        <fullName evidence="10">Ras proteins prenyltransferase subunit alpha</fullName>
    </alternativeName>
    <alternativeName>
        <fullName evidence="13">Type I protein geranyl-geranyltransferase subunit alpha</fullName>
    </alternativeName>
</protein>
<comment type="similarity">
    <text evidence="2">Belongs to the protein prenyltransferase subunit alpha family.</text>
</comment>
<dbReference type="GO" id="GO:0004662">
    <property type="term" value="F:CAAX-protein geranylgeranyltransferase activity"/>
    <property type="evidence" value="ECO:0007669"/>
    <property type="project" value="UniProtKB-EC"/>
</dbReference>
<reference evidence="14 16" key="1">
    <citation type="journal article" date="2016" name="PLoS ONE">
        <title>Sequence Assembly of Yarrowia lipolytica Strain W29/CLIB89 Shows Transposable Element Diversity.</title>
        <authorList>
            <person name="Magnan C."/>
            <person name="Yu J."/>
            <person name="Chang I."/>
            <person name="Jahn E."/>
            <person name="Kanomata Y."/>
            <person name="Wu J."/>
            <person name="Zeller M."/>
            <person name="Oakes M."/>
            <person name="Baldi P."/>
            <person name="Sandmeyer S."/>
        </authorList>
    </citation>
    <scope>NUCLEOTIDE SEQUENCE [LARGE SCALE GENOMIC DNA]</scope>
    <source>
        <strain evidence="14">CLIB89</strain>
        <strain evidence="16">CLIB89(W29)</strain>
    </source>
</reference>
<comment type="cofactor">
    <cofactor evidence="1">
        <name>Mg(2+)</name>
        <dbReference type="ChEBI" id="CHEBI:18420"/>
    </cofactor>
</comment>
<evidence type="ECO:0000256" key="4">
    <source>
        <dbReference type="ARBA" id="ARBA00012702"/>
    </source>
</evidence>
<evidence type="ECO:0000313" key="15">
    <source>
        <dbReference type="EMBL" id="RDW28389.1"/>
    </source>
</evidence>
<sequence>MSHNFDDLEIIPLRESDHALASIAYTDEYKQATGLLRALMEKNEKSLRGLQVASNVIAQNPAHYTVWAYRIDTLKSFAADVKAGAADKDEKLAALQHELRWVDDIAMACPKNYQIWPHRQQLLELFEVNPDLLGEELTLDREIELIDYMLSDDSKNHHVWSYRQWLVTRFPTLVNLDSELATTSIMIQEDCRNNSAWNHRFFLFKLKNDNKQEWTTKPSFQEEVEFVANTIDKAPQNHSPWLYIEGLYSHYKKDIKDLQELTFKYACLPSDLGEDEEPLITSSHALDLLAKIYLKEQEKSKALEALNLLEEKYDPIRKGYWAYRKKLVEA</sequence>
<evidence type="ECO:0000313" key="16">
    <source>
        <dbReference type="Proteomes" id="UP000182444"/>
    </source>
</evidence>
<dbReference type="Gene3D" id="1.25.40.120">
    <property type="entry name" value="Protein prenylyltransferase"/>
    <property type="match status" value="1"/>
</dbReference>
<dbReference type="VEuPathDB" id="FungiDB:YALI1_B21088g"/>
<evidence type="ECO:0000256" key="3">
    <source>
        <dbReference type="ARBA" id="ARBA00012700"/>
    </source>
</evidence>
<evidence type="ECO:0000256" key="6">
    <source>
        <dbReference type="ARBA" id="ARBA00022679"/>
    </source>
</evidence>
<reference evidence="15 17" key="2">
    <citation type="submission" date="2018-07" db="EMBL/GenBank/DDBJ databases">
        <title>Draft Genome Assemblies for Five Robust Yarrowia lipolytica Strains Exhibiting High Lipid Production and Pentose Sugar Utilization and Sugar Alcohol Secretion from Undetoxified Lignocellulosic Biomass Hydrolysates.</title>
        <authorList>
            <consortium name="DOE Joint Genome Institute"/>
            <person name="Walker C."/>
            <person name="Ryu S."/>
            <person name="Na H."/>
            <person name="Zane M."/>
            <person name="LaButti K."/>
            <person name="Lipzen A."/>
            <person name="Haridas S."/>
            <person name="Barry K."/>
            <person name="Grigoriev I.V."/>
            <person name="Quarterman J."/>
            <person name="Slininger P."/>
            <person name="Dien B."/>
            <person name="Trinh C.T."/>
        </authorList>
    </citation>
    <scope>NUCLEOTIDE SEQUENCE [LARGE SCALE GENOMIC DNA]</scope>
    <source>
        <strain evidence="15 17">YB392</strain>
    </source>
</reference>
<proteinExistence type="inferred from homology"/>
<dbReference type="Proteomes" id="UP000182444">
    <property type="component" value="Chromosome 1B"/>
</dbReference>
<gene>
    <name evidence="15" type="ORF">B0I71DRAFT_127494</name>
    <name evidence="14" type="ORF">YALI1_B21088g</name>
</gene>
<keyword evidence="6" id="KW-0808">Transferase</keyword>
<dbReference type="GeneID" id="2906630"/>
<evidence type="ECO:0000256" key="10">
    <source>
        <dbReference type="ARBA" id="ARBA00041392"/>
    </source>
</evidence>
<keyword evidence="8" id="KW-0460">Magnesium</keyword>
<evidence type="ECO:0000256" key="12">
    <source>
        <dbReference type="ARBA" id="ARBA00043086"/>
    </source>
</evidence>
<dbReference type="PROSITE" id="PS51147">
    <property type="entry name" value="PFTA"/>
    <property type="match status" value="4"/>
</dbReference>
<accession>A0A1D8N847</accession>
<dbReference type="InterPro" id="IPR002088">
    <property type="entry name" value="Prenyl_trans_a"/>
</dbReference>
<evidence type="ECO:0000256" key="5">
    <source>
        <dbReference type="ARBA" id="ARBA00022602"/>
    </source>
</evidence>
<dbReference type="VEuPathDB" id="FungiDB:YALI0_B16126g"/>